<dbReference type="CDD" id="cd00198">
    <property type="entry name" value="vWFA"/>
    <property type="match status" value="1"/>
</dbReference>
<dbReference type="InterPro" id="IPR036465">
    <property type="entry name" value="vWFA_dom_sf"/>
</dbReference>
<reference evidence="2 3" key="1">
    <citation type="submission" date="2020-03" db="EMBL/GenBank/DDBJ databases">
        <title>WGS of actinomycetes isolated from Thailand.</title>
        <authorList>
            <person name="Thawai C."/>
        </authorList>
    </citation>
    <scope>NUCLEOTIDE SEQUENCE [LARGE SCALE GENOMIC DNA]</scope>
    <source>
        <strain evidence="2 3">PRB2-1</strain>
    </source>
</reference>
<protein>
    <submittedName>
        <fullName evidence="2">VWA domain-containing protein</fullName>
    </submittedName>
</protein>
<organism evidence="2 3">
    <name type="scientific">Actinacidiphila epipremni</name>
    <dbReference type="NCBI Taxonomy" id="2053013"/>
    <lineage>
        <taxon>Bacteria</taxon>
        <taxon>Bacillati</taxon>
        <taxon>Actinomycetota</taxon>
        <taxon>Actinomycetes</taxon>
        <taxon>Kitasatosporales</taxon>
        <taxon>Streptomycetaceae</taxon>
        <taxon>Actinacidiphila</taxon>
    </lineage>
</organism>
<evidence type="ECO:0000313" key="3">
    <source>
        <dbReference type="Proteomes" id="UP000734511"/>
    </source>
</evidence>
<name>A0ABX0ZNA4_9ACTN</name>
<evidence type="ECO:0000313" key="2">
    <source>
        <dbReference type="EMBL" id="NJP45393.1"/>
    </source>
</evidence>
<gene>
    <name evidence="2" type="ORF">HCN08_18585</name>
</gene>
<keyword evidence="3" id="KW-1185">Reference proteome</keyword>
<dbReference type="Proteomes" id="UP000734511">
    <property type="component" value="Unassembled WGS sequence"/>
</dbReference>
<proteinExistence type="predicted"/>
<dbReference type="EMBL" id="JAATEJ010000014">
    <property type="protein sequence ID" value="NJP45393.1"/>
    <property type="molecule type" value="Genomic_DNA"/>
</dbReference>
<dbReference type="SUPFAM" id="SSF53300">
    <property type="entry name" value="vWA-like"/>
    <property type="match status" value="1"/>
</dbReference>
<accession>A0ABX0ZNA4</accession>
<comment type="caution">
    <text evidence="2">The sequence shown here is derived from an EMBL/GenBank/DDBJ whole genome shotgun (WGS) entry which is preliminary data.</text>
</comment>
<sequence>MNTPKRALDDEQPSAERPMILGLLIDVSASMRTLIVGPGANGGQQRIESVRSSMDTLVDKAVGYCTTGTGAVIASRIKLFAFGFGFGNPLSRWTGWNGAEVQDLLARPGVDEPLLGIDRLARDWPEHQLHISSLGWHMFGATPLLAAFEAARDRLHTAHAAEPAADRPVLFVFTDGEPTGSGTPEQITAVARELVGEGVLVMCCLLTAEPLGTERRLYAAEQPQWPAAARLMFACASALDNASPYADYLQEHHWQADPGGRLFAAVSNSEDLSTFLNLTLSRLRPPAAASPTASPVPATPPAAPAADNSVGGGTFSGPVIQTGYVGSVSIYMTPSQELGQSTPPTGE</sequence>
<evidence type="ECO:0000256" key="1">
    <source>
        <dbReference type="SAM" id="MobiDB-lite"/>
    </source>
</evidence>
<dbReference type="RefSeq" id="WP_167984246.1">
    <property type="nucleotide sequence ID" value="NZ_JAATEJ010000014.1"/>
</dbReference>
<feature type="region of interest" description="Disordered" evidence="1">
    <location>
        <begin position="286"/>
        <end position="310"/>
    </location>
</feature>
<dbReference type="Gene3D" id="3.40.50.410">
    <property type="entry name" value="von Willebrand factor, type A domain"/>
    <property type="match status" value="1"/>
</dbReference>
<feature type="compositionally biased region" description="Low complexity" evidence="1">
    <location>
        <begin position="286"/>
        <end position="296"/>
    </location>
</feature>